<name>A0A371HEN6_MUCPR</name>
<feature type="non-terminal residue" evidence="1">
    <location>
        <position position="1"/>
    </location>
</feature>
<protein>
    <submittedName>
        <fullName evidence="1">Uncharacterized protein</fullName>
    </submittedName>
</protein>
<organism evidence="1 2">
    <name type="scientific">Mucuna pruriens</name>
    <name type="common">Velvet bean</name>
    <name type="synonym">Dolichos pruriens</name>
    <dbReference type="NCBI Taxonomy" id="157652"/>
    <lineage>
        <taxon>Eukaryota</taxon>
        <taxon>Viridiplantae</taxon>
        <taxon>Streptophyta</taxon>
        <taxon>Embryophyta</taxon>
        <taxon>Tracheophyta</taxon>
        <taxon>Spermatophyta</taxon>
        <taxon>Magnoliopsida</taxon>
        <taxon>eudicotyledons</taxon>
        <taxon>Gunneridae</taxon>
        <taxon>Pentapetalae</taxon>
        <taxon>rosids</taxon>
        <taxon>fabids</taxon>
        <taxon>Fabales</taxon>
        <taxon>Fabaceae</taxon>
        <taxon>Papilionoideae</taxon>
        <taxon>50 kb inversion clade</taxon>
        <taxon>NPAAA clade</taxon>
        <taxon>indigoferoid/millettioid clade</taxon>
        <taxon>Phaseoleae</taxon>
        <taxon>Mucuna</taxon>
    </lineage>
</organism>
<evidence type="ECO:0000313" key="1">
    <source>
        <dbReference type="EMBL" id="RDY01256.1"/>
    </source>
</evidence>
<keyword evidence="2" id="KW-1185">Reference proteome</keyword>
<dbReference type="AlphaFoldDB" id="A0A371HEN6"/>
<reference evidence="1" key="1">
    <citation type="submission" date="2018-05" db="EMBL/GenBank/DDBJ databases">
        <title>Draft genome of Mucuna pruriens seed.</title>
        <authorList>
            <person name="Nnadi N.E."/>
            <person name="Vos R."/>
            <person name="Hasami M.H."/>
            <person name="Devisetty U.K."/>
            <person name="Aguiy J.C."/>
        </authorList>
    </citation>
    <scope>NUCLEOTIDE SEQUENCE [LARGE SCALE GENOMIC DNA]</scope>
    <source>
        <strain evidence="1">JCA_2017</strain>
    </source>
</reference>
<evidence type="ECO:0000313" key="2">
    <source>
        <dbReference type="Proteomes" id="UP000257109"/>
    </source>
</evidence>
<comment type="caution">
    <text evidence="1">The sequence shown here is derived from an EMBL/GenBank/DDBJ whole genome shotgun (WGS) entry which is preliminary data.</text>
</comment>
<dbReference type="EMBL" id="QJKJ01002800">
    <property type="protein sequence ID" value="RDY01256.1"/>
    <property type="molecule type" value="Genomic_DNA"/>
</dbReference>
<gene>
    <name evidence="1" type="ORF">CR513_15432</name>
</gene>
<accession>A0A371HEN6</accession>
<proteinExistence type="predicted"/>
<dbReference type="OrthoDB" id="1425436at2759"/>
<dbReference type="Proteomes" id="UP000257109">
    <property type="component" value="Unassembled WGS sequence"/>
</dbReference>
<sequence>MFNDLASLFISQFTTNKVKHLEAVDLFDIKQAKGQKSEGIPCQISLNPNANLQHPKRSQAMVLWLEQTEREDIRLMHEPMMSQSRGVLRSDSLADSTSSRYRFDQFEEID</sequence>